<evidence type="ECO:0000313" key="10">
    <source>
        <dbReference type="Proteomes" id="UP000031675"/>
    </source>
</evidence>
<evidence type="ECO:0000256" key="7">
    <source>
        <dbReference type="ARBA" id="ARBA00022840"/>
    </source>
</evidence>
<dbReference type="Pfam" id="PF00480">
    <property type="entry name" value="ROK"/>
    <property type="match status" value="1"/>
</dbReference>
<dbReference type="EMBL" id="JROO01000003">
    <property type="protein sequence ID" value="KII00450.1"/>
    <property type="molecule type" value="Genomic_DNA"/>
</dbReference>
<accession>A0A0C2FM37</accession>
<dbReference type="PROSITE" id="PS01125">
    <property type="entry name" value="ROK"/>
    <property type="match status" value="1"/>
</dbReference>
<keyword evidence="7" id="KW-0067">ATP-binding</keyword>
<dbReference type="EC" id="2.7.1.2" evidence="2"/>
<dbReference type="Gene3D" id="3.30.420.40">
    <property type="match status" value="2"/>
</dbReference>
<sequence length="353" mass="36938">MASSRENAARIHHRGLVIGVDIGGSKVAAGVVTPGGSILARSRAETPDRSKSPKVVEDTIADVVAELRRDFPVRAVGVGAAGFVDEQRSTVLFAPHLSWREEPLREALRARLQLPVVVENDANAAAWAEARVGAGRDAEDTIVVNLGTGIGGAVVIGGELYRGRHGMAGEFGHMTVVPGGRRCECGNRGCWEQYASGNAVTREARELAAADSPVARGLLGAVSGTPSLITGSLVSELARGGDMACVELLEEVGSWLGVGLANLAAAFDPELFVIGGGVSQSGELLLGPARQAFRRALTGRGYRPEPGVVAAELGNQAGLIGAADLARDALPRWRQGRRQRRIGSSVRIRGRSR</sequence>
<evidence type="ECO:0000256" key="3">
    <source>
        <dbReference type="ARBA" id="ARBA00014701"/>
    </source>
</evidence>
<evidence type="ECO:0000256" key="8">
    <source>
        <dbReference type="ARBA" id="ARBA00032386"/>
    </source>
</evidence>
<dbReference type="AlphaFoldDB" id="A0A0C2FM37"/>
<gene>
    <name evidence="9" type="ORF">LP52_01065</name>
</gene>
<dbReference type="NCBIfam" id="TIGR00744">
    <property type="entry name" value="ROK_glcA_fam"/>
    <property type="match status" value="1"/>
</dbReference>
<keyword evidence="6 9" id="KW-0418">Kinase</keyword>
<dbReference type="PANTHER" id="PTHR18964:SF173">
    <property type="entry name" value="GLUCOKINASE"/>
    <property type="match status" value="1"/>
</dbReference>
<dbReference type="GO" id="GO:0005737">
    <property type="term" value="C:cytoplasm"/>
    <property type="evidence" value="ECO:0007669"/>
    <property type="project" value="InterPro"/>
</dbReference>
<evidence type="ECO:0000313" key="9">
    <source>
        <dbReference type="EMBL" id="KII00450.1"/>
    </source>
</evidence>
<dbReference type="InterPro" id="IPR043129">
    <property type="entry name" value="ATPase_NBD"/>
</dbReference>
<dbReference type="InterPro" id="IPR049874">
    <property type="entry name" value="ROK_cs"/>
</dbReference>
<keyword evidence="10" id="KW-1185">Reference proteome</keyword>
<reference evidence="10" key="1">
    <citation type="journal article" date="2015" name="Chem. Biol.">
        <title>Structure, bioactivity, and resistance mechanism of streptomonomicin, an unusual lasso Peptide from an understudied halophilic actinomycete.</title>
        <authorList>
            <person name="Metelev M."/>
            <person name="Tietz J.I."/>
            <person name="Melby J.O."/>
            <person name="Blair P.M."/>
            <person name="Zhu L."/>
            <person name="Livnat I."/>
            <person name="Severinov K."/>
            <person name="Mitchell D.A."/>
        </authorList>
    </citation>
    <scope>NUCLEOTIDE SEQUENCE [LARGE SCALE GENOMIC DNA]</scope>
    <source>
        <strain evidence="10">YIM 90003</strain>
    </source>
</reference>
<name>A0A0C2FM37_9ACTN</name>
<dbReference type="GO" id="GO:0006096">
    <property type="term" value="P:glycolytic process"/>
    <property type="evidence" value="ECO:0007669"/>
    <property type="project" value="InterPro"/>
</dbReference>
<dbReference type="OrthoDB" id="9810372at2"/>
<dbReference type="InterPro" id="IPR000600">
    <property type="entry name" value="ROK"/>
</dbReference>
<evidence type="ECO:0000256" key="6">
    <source>
        <dbReference type="ARBA" id="ARBA00022777"/>
    </source>
</evidence>
<organism evidence="9 10">
    <name type="scientific">Streptomonospora alba</name>
    <dbReference type="NCBI Taxonomy" id="183763"/>
    <lineage>
        <taxon>Bacteria</taxon>
        <taxon>Bacillati</taxon>
        <taxon>Actinomycetota</taxon>
        <taxon>Actinomycetes</taxon>
        <taxon>Streptosporangiales</taxon>
        <taxon>Nocardiopsidaceae</taxon>
        <taxon>Streptomonospora</taxon>
    </lineage>
</organism>
<comment type="caution">
    <text evidence="9">The sequence shown here is derived from an EMBL/GenBank/DDBJ whole genome shotgun (WGS) entry which is preliminary data.</text>
</comment>
<dbReference type="GO" id="GO:0004340">
    <property type="term" value="F:glucokinase activity"/>
    <property type="evidence" value="ECO:0007669"/>
    <property type="project" value="UniProtKB-EC"/>
</dbReference>
<evidence type="ECO:0000256" key="5">
    <source>
        <dbReference type="ARBA" id="ARBA00022741"/>
    </source>
</evidence>
<evidence type="ECO:0000256" key="4">
    <source>
        <dbReference type="ARBA" id="ARBA00022679"/>
    </source>
</evidence>
<dbReference type="PANTHER" id="PTHR18964">
    <property type="entry name" value="ROK (REPRESSOR, ORF, KINASE) FAMILY"/>
    <property type="match status" value="1"/>
</dbReference>
<evidence type="ECO:0000256" key="2">
    <source>
        <dbReference type="ARBA" id="ARBA00012323"/>
    </source>
</evidence>
<protein>
    <recommendedName>
        <fullName evidence="3">Glucokinase</fullName>
        <ecNumber evidence="2">2.7.1.2</ecNumber>
    </recommendedName>
    <alternativeName>
        <fullName evidence="8">Glucose kinase</fullName>
    </alternativeName>
</protein>
<dbReference type="GO" id="GO:0005524">
    <property type="term" value="F:ATP binding"/>
    <property type="evidence" value="ECO:0007669"/>
    <property type="project" value="UniProtKB-KW"/>
</dbReference>
<dbReference type="Proteomes" id="UP000031675">
    <property type="component" value="Unassembled WGS sequence"/>
</dbReference>
<proteinExistence type="inferred from homology"/>
<dbReference type="STRING" id="183763.LP52_01065"/>
<dbReference type="SUPFAM" id="SSF53067">
    <property type="entry name" value="Actin-like ATPase domain"/>
    <property type="match status" value="1"/>
</dbReference>
<dbReference type="RefSeq" id="WP_040269915.1">
    <property type="nucleotide sequence ID" value="NZ_JROO01000003.1"/>
</dbReference>
<evidence type="ECO:0000256" key="1">
    <source>
        <dbReference type="ARBA" id="ARBA00006479"/>
    </source>
</evidence>
<keyword evidence="4" id="KW-0808">Transferase</keyword>
<keyword evidence="5" id="KW-0547">Nucleotide-binding</keyword>
<dbReference type="InterPro" id="IPR004654">
    <property type="entry name" value="ROK_glcA"/>
</dbReference>
<comment type="similarity">
    <text evidence="1">Belongs to the ROK (NagC/XylR) family.</text>
</comment>